<feature type="compositionally biased region" description="Polar residues" evidence="1">
    <location>
        <begin position="1"/>
        <end position="13"/>
    </location>
</feature>
<dbReference type="AlphaFoldDB" id="M3XMB3"/>
<reference evidence="2" key="1">
    <citation type="submission" date="2024-06" db="UniProtKB">
        <authorList>
            <consortium name="Ensembl"/>
        </authorList>
    </citation>
    <scope>IDENTIFICATION</scope>
</reference>
<dbReference type="EMBL" id="AEYP01046922">
    <property type="status" value="NOT_ANNOTATED_CDS"/>
    <property type="molecule type" value="Genomic_DNA"/>
</dbReference>
<feature type="region of interest" description="Disordered" evidence="1">
    <location>
        <begin position="1"/>
        <end position="35"/>
    </location>
</feature>
<evidence type="ECO:0000313" key="2">
    <source>
        <dbReference type="Ensembl" id="ENSMPUP00000000213.1"/>
    </source>
</evidence>
<dbReference type="EMBL" id="AEYP01046925">
    <property type="status" value="NOT_ANNOTATED_CDS"/>
    <property type="molecule type" value="Genomic_DNA"/>
</dbReference>
<proteinExistence type="predicted"/>
<dbReference type="InParanoid" id="M3XMB3"/>
<name>M3XMB3_MUSPF</name>
<accession>M3XMB3</accession>
<feature type="region of interest" description="Disordered" evidence="1">
    <location>
        <begin position="50"/>
        <end position="115"/>
    </location>
</feature>
<dbReference type="HOGENOM" id="CLU_1562391_0_0_1"/>
<dbReference type="EMBL" id="AEYP01046923">
    <property type="status" value="NOT_ANNOTATED_CDS"/>
    <property type="molecule type" value="Genomic_DNA"/>
</dbReference>
<sequence length="171" mass="18573">MAGTNEGHSNSATRRTKNFMGIVRSTPPCDGNVLGHQAGYLRAEKRGCLGRLSPTQGRGRPATVVPSAQAQRGVGGGERERPRPAPPGEARRRRGDSAQPRPGAPARSGFGNCPREQCTGNSPLETWTSFNGDCLRGFRITVKEDWSQFMDTCSVHSWDQGLSLLPDAQRW</sequence>
<organism evidence="2">
    <name type="scientific">Mustela putorius furo</name>
    <name type="common">European domestic ferret</name>
    <name type="synonym">Mustela furo</name>
    <dbReference type="NCBI Taxonomy" id="9669"/>
    <lineage>
        <taxon>Eukaryota</taxon>
        <taxon>Metazoa</taxon>
        <taxon>Chordata</taxon>
        <taxon>Craniata</taxon>
        <taxon>Vertebrata</taxon>
        <taxon>Euteleostomi</taxon>
        <taxon>Mammalia</taxon>
        <taxon>Eutheria</taxon>
        <taxon>Laurasiatheria</taxon>
        <taxon>Carnivora</taxon>
        <taxon>Caniformia</taxon>
        <taxon>Musteloidea</taxon>
        <taxon>Mustelidae</taxon>
        <taxon>Mustelinae</taxon>
        <taxon>Mustela</taxon>
    </lineage>
</organism>
<evidence type="ECO:0000256" key="1">
    <source>
        <dbReference type="SAM" id="MobiDB-lite"/>
    </source>
</evidence>
<dbReference type="Ensembl" id="ENSMPUT00000000217.1">
    <property type="protein sequence ID" value="ENSMPUP00000000213.1"/>
    <property type="gene ID" value="ENSMPUG00000000216.1"/>
</dbReference>
<dbReference type="EMBL" id="AEYP01046924">
    <property type="status" value="NOT_ANNOTATED_CDS"/>
    <property type="molecule type" value="Genomic_DNA"/>
</dbReference>
<protein>
    <submittedName>
        <fullName evidence="2">Uncharacterized protein</fullName>
    </submittedName>
</protein>